<name>A0ABU6Z6X9_9FABA</name>
<accession>A0ABU6Z6X9</accession>
<evidence type="ECO:0000313" key="1">
    <source>
        <dbReference type="EMBL" id="MED6217325.1"/>
    </source>
</evidence>
<dbReference type="EMBL" id="JASCZI010271907">
    <property type="protein sequence ID" value="MED6217325.1"/>
    <property type="molecule type" value="Genomic_DNA"/>
</dbReference>
<protein>
    <submittedName>
        <fullName evidence="1">Uncharacterized protein</fullName>
    </submittedName>
</protein>
<proteinExistence type="predicted"/>
<keyword evidence="2" id="KW-1185">Reference proteome</keyword>
<gene>
    <name evidence="1" type="ORF">PIB30_016514</name>
</gene>
<sequence>MLLESGVANNLVKSISKDVAAYLKIIPDDKEIKDVNWDCGPSITLGPGGFNFKYLRKALNVIRKEFTALVREFFVSVIMPKKVKVVIGTLRTTDQLICAMVQEEENAYLIGQTGLPKDNIRFGANREGGLWNVFLRQSCPFCGSSQQEMVERLRKERLIMRFKIMADLNINYDKLTLNGLYCGDDSIFNKACSTMGCPCMKLLIKYIGLPLVANPKRAET</sequence>
<organism evidence="1 2">
    <name type="scientific">Stylosanthes scabra</name>
    <dbReference type="NCBI Taxonomy" id="79078"/>
    <lineage>
        <taxon>Eukaryota</taxon>
        <taxon>Viridiplantae</taxon>
        <taxon>Streptophyta</taxon>
        <taxon>Embryophyta</taxon>
        <taxon>Tracheophyta</taxon>
        <taxon>Spermatophyta</taxon>
        <taxon>Magnoliopsida</taxon>
        <taxon>eudicotyledons</taxon>
        <taxon>Gunneridae</taxon>
        <taxon>Pentapetalae</taxon>
        <taxon>rosids</taxon>
        <taxon>fabids</taxon>
        <taxon>Fabales</taxon>
        <taxon>Fabaceae</taxon>
        <taxon>Papilionoideae</taxon>
        <taxon>50 kb inversion clade</taxon>
        <taxon>dalbergioids sensu lato</taxon>
        <taxon>Dalbergieae</taxon>
        <taxon>Pterocarpus clade</taxon>
        <taxon>Stylosanthes</taxon>
    </lineage>
</organism>
<dbReference type="Proteomes" id="UP001341840">
    <property type="component" value="Unassembled WGS sequence"/>
</dbReference>
<reference evidence="1 2" key="1">
    <citation type="journal article" date="2023" name="Plants (Basel)">
        <title>Bridging the Gap: Combining Genomics and Transcriptomics Approaches to Understand Stylosanthes scabra, an Orphan Legume from the Brazilian Caatinga.</title>
        <authorList>
            <person name="Ferreira-Neto J.R.C."/>
            <person name="da Silva M.D."/>
            <person name="Binneck E."/>
            <person name="de Melo N.F."/>
            <person name="da Silva R.H."/>
            <person name="de Melo A.L.T.M."/>
            <person name="Pandolfi V."/>
            <person name="Bustamante F.O."/>
            <person name="Brasileiro-Vidal A.C."/>
            <person name="Benko-Iseppon A.M."/>
        </authorList>
    </citation>
    <scope>NUCLEOTIDE SEQUENCE [LARGE SCALE GENOMIC DNA]</scope>
    <source>
        <tissue evidence="1">Leaves</tissue>
    </source>
</reference>
<comment type="caution">
    <text evidence="1">The sequence shown here is derived from an EMBL/GenBank/DDBJ whole genome shotgun (WGS) entry which is preliminary data.</text>
</comment>
<evidence type="ECO:0000313" key="2">
    <source>
        <dbReference type="Proteomes" id="UP001341840"/>
    </source>
</evidence>